<dbReference type="EMBL" id="JAUTIX010000002">
    <property type="protein sequence ID" value="MDP0397775.1"/>
    <property type="molecule type" value="Genomic_DNA"/>
</dbReference>
<feature type="signal peptide" evidence="1">
    <location>
        <begin position="1"/>
        <end position="28"/>
    </location>
</feature>
<reference evidence="2" key="1">
    <citation type="submission" date="2023-08" db="EMBL/GenBank/DDBJ databases">
        <title>The draft genome of Tsukamurella strandjordii strain 050030.</title>
        <authorList>
            <person name="Zhao F."/>
            <person name="Feng Y."/>
            <person name="Zong Z."/>
        </authorList>
    </citation>
    <scope>NUCLEOTIDE SEQUENCE</scope>
    <source>
        <strain evidence="2">050030</strain>
    </source>
</reference>
<sequence>MTSFARLAVASVAAVGAVVTLVPASANAAGSVTFRGTVTGGTSIRTDAPNATVTWVGDYDDAGSLLVRTNCVIARHELGVIGIPPSPLPKERCEGIKGVDLSDRLLFWQNATTGASGSARSEYDGTFQVRPGKGAITVQITGIVGTAIASYAG</sequence>
<evidence type="ECO:0000313" key="2">
    <source>
        <dbReference type="EMBL" id="MDP0397775.1"/>
    </source>
</evidence>
<dbReference type="RefSeq" id="WP_305110853.1">
    <property type="nucleotide sequence ID" value="NZ_JAUTIX010000002.1"/>
</dbReference>
<keyword evidence="3" id="KW-1185">Reference proteome</keyword>
<proteinExistence type="predicted"/>
<keyword evidence="1" id="KW-0732">Signal</keyword>
<name>A0AA90S7S3_9ACTN</name>
<evidence type="ECO:0000313" key="3">
    <source>
        <dbReference type="Proteomes" id="UP001178281"/>
    </source>
</evidence>
<gene>
    <name evidence="2" type="ORF">Q7X28_07535</name>
</gene>
<comment type="caution">
    <text evidence="2">The sequence shown here is derived from an EMBL/GenBank/DDBJ whole genome shotgun (WGS) entry which is preliminary data.</text>
</comment>
<evidence type="ECO:0000256" key="1">
    <source>
        <dbReference type="SAM" id="SignalP"/>
    </source>
</evidence>
<organism evidence="2 3">
    <name type="scientific">Tsukamurella strandjordii</name>
    <dbReference type="NCBI Taxonomy" id="147577"/>
    <lineage>
        <taxon>Bacteria</taxon>
        <taxon>Bacillati</taxon>
        <taxon>Actinomycetota</taxon>
        <taxon>Actinomycetes</taxon>
        <taxon>Mycobacteriales</taxon>
        <taxon>Tsukamurellaceae</taxon>
        <taxon>Tsukamurella</taxon>
    </lineage>
</organism>
<evidence type="ECO:0008006" key="4">
    <source>
        <dbReference type="Google" id="ProtNLM"/>
    </source>
</evidence>
<dbReference type="AlphaFoldDB" id="A0AA90S7S3"/>
<accession>A0AA90S7S3</accession>
<feature type="chain" id="PRO_5041733991" description="Secreted protein" evidence="1">
    <location>
        <begin position="29"/>
        <end position="153"/>
    </location>
</feature>
<dbReference type="Proteomes" id="UP001178281">
    <property type="component" value="Unassembled WGS sequence"/>
</dbReference>
<protein>
    <recommendedName>
        <fullName evidence="4">Secreted protein</fullName>
    </recommendedName>
</protein>